<dbReference type="InterPro" id="IPR019609">
    <property type="entry name" value="Variant_surf_glycoprt_trypan_C"/>
</dbReference>
<evidence type="ECO:0000256" key="3">
    <source>
        <dbReference type="ARBA" id="ARBA00022475"/>
    </source>
</evidence>
<feature type="domain" description="Trypanosome variant surface glycoprotein B-type N-terminal" evidence="12">
    <location>
        <begin position="15"/>
        <end position="371"/>
    </location>
</feature>
<evidence type="ECO:0000256" key="4">
    <source>
        <dbReference type="ARBA" id="ARBA00022622"/>
    </source>
</evidence>
<dbReference type="Pfam" id="PF10659">
    <property type="entry name" value="Trypan_glycop_C"/>
    <property type="match status" value="1"/>
</dbReference>
<proteinExistence type="predicted"/>
<keyword evidence="3" id="KW-1003">Cell membrane</keyword>
<evidence type="ECO:0000256" key="8">
    <source>
        <dbReference type="ARBA" id="ARBA00023288"/>
    </source>
</evidence>
<feature type="domain" description="Trypanosome variant surface glycoprotein C-terminal" evidence="11">
    <location>
        <begin position="406"/>
        <end position="487"/>
    </location>
</feature>
<dbReference type="VEuPathDB" id="TriTrypDB:Tb1125.Tb11.0170"/>
<evidence type="ECO:0000256" key="7">
    <source>
        <dbReference type="ARBA" id="ARBA00023180"/>
    </source>
</evidence>
<evidence type="ECO:0000256" key="2">
    <source>
        <dbReference type="ARBA" id="ARBA00004609"/>
    </source>
</evidence>
<feature type="signal peptide" evidence="10">
    <location>
        <begin position="1"/>
        <end position="24"/>
    </location>
</feature>
<keyword evidence="6" id="KW-0472">Membrane</keyword>
<dbReference type="AlphaFoldDB" id="A0A1V0FY47"/>
<evidence type="ECO:0000256" key="5">
    <source>
        <dbReference type="ARBA" id="ARBA00022729"/>
    </source>
</evidence>
<keyword evidence="8" id="KW-0449">Lipoprotein</keyword>
<organism evidence="13">
    <name type="scientific">Trypanosoma brucei</name>
    <dbReference type="NCBI Taxonomy" id="5691"/>
    <lineage>
        <taxon>Eukaryota</taxon>
        <taxon>Discoba</taxon>
        <taxon>Euglenozoa</taxon>
        <taxon>Kinetoplastea</taxon>
        <taxon>Metakinetoplastina</taxon>
        <taxon>Trypanosomatida</taxon>
        <taxon>Trypanosomatidae</taxon>
        <taxon>Trypanosoma</taxon>
    </lineage>
</organism>
<evidence type="ECO:0000256" key="1">
    <source>
        <dbReference type="ARBA" id="ARBA00002523"/>
    </source>
</evidence>
<evidence type="ECO:0000256" key="10">
    <source>
        <dbReference type="SAM" id="SignalP"/>
    </source>
</evidence>
<evidence type="ECO:0000256" key="9">
    <source>
        <dbReference type="SAM" id="MobiDB-lite"/>
    </source>
</evidence>
<evidence type="ECO:0000256" key="6">
    <source>
        <dbReference type="ARBA" id="ARBA00023136"/>
    </source>
</evidence>
<dbReference type="EMBL" id="KY404392">
    <property type="protein sequence ID" value="ARB50643.1"/>
    <property type="molecule type" value="Genomic_DNA"/>
</dbReference>
<evidence type="ECO:0000313" key="13">
    <source>
        <dbReference type="EMBL" id="ARB50643.1"/>
    </source>
</evidence>
<accession>A0A1V0FY47</accession>
<keyword evidence="5 10" id="KW-0732">Signal</keyword>
<name>A0A1V0FY47_9TRYP</name>
<dbReference type="InterPro" id="IPR025932">
    <property type="entry name" value="Trypano_VSG_B_N_dom"/>
</dbReference>
<feature type="compositionally biased region" description="Low complexity" evidence="9">
    <location>
        <begin position="445"/>
        <end position="463"/>
    </location>
</feature>
<reference evidence="13" key="1">
    <citation type="submission" date="2016-12" db="EMBL/GenBank/DDBJ databases">
        <title>Extending the VSGnome of Trypanosoma brucei strain TREU927.</title>
        <authorList>
            <person name="Cross G.A."/>
        </authorList>
    </citation>
    <scope>NUCLEOTIDE SEQUENCE</scope>
    <source>
        <strain evidence="13">Tb927.99.514</strain>
    </source>
</reference>
<comment type="subcellular location">
    <subcellularLocation>
        <location evidence="2">Cell membrane</location>
        <topology evidence="2">Lipid-anchor</topology>
        <topology evidence="2">GPI-anchor</topology>
    </subcellularLocation>
</comment>
<feature type="compositionally biased region" description="Basic and acidic residues" evidence="9">
    <location>
        <begin position="464"/>
        <end position="495"/>
    </location>
</feature>
<dbReference type="Pfam" id="PF13206">
    <property type="entry name" value="VSG_B"/>
    <property type="match status" value="1"/>
</dbReference>
<sequence>MDNKLPWVLLVALTILHAAHRVKANDTNAKNMAIFNDICDLIAVATGSTDHIPEPALETTVINNLETINMSLADANWRATIPNEGTPEANDPQACKQSGADPTCKETYKAWVKSKKNIETESNLPKNTKLTPDNLKSVQAQIAATTLPVLIAKARHVKAVYDINIKKTLEYVKQGLNSDVNTALYGKATAVGPNNGLCDITPVTSRESTCKINKQAKALCVAAVCVCGEHSTQSGKICEGNLAVTVTDWTATSLKTPFGTIKDKCDKVPKRQLTSQALTSAIDKLLSKTQTRNANDGTEGIYIGVASTSAATCAESNNAGCIDLTPLAAAKASEALTDDSFITKLRAVAANVQKAEQAAGQKLAVEAALKKIQAEAHATYLQVALSKPPAAAGSSPSKPPKTTQECDAITKAADCKNNGNCKWTKETEETGKHCKLNTTRVEQQATKAGTGAAGGAAATGCATQKDKTARENEKAGDKHNCAWRKGKDNEPEPEK</sequence>
<evidence type="ECO:0000259" key="11">
    <source>
        <dbReference type="Pfam" id="PF10659"/>
    </source>
</evidence>
<feature type="chain" id="PRO_5013160564" evidence="10">
    <location>
        <begin position="25"/>
        <end position="495"/>
    </location>
</feature>
<evidence type="ECO:0000259" key="12">
    <source>
        <dbReference type="Pfam" id="PF13206"/>
    </source>
</evidence>
<feature type="region of interest" description="Disordered" evidence="9">
    <location>
        <begin position="445"/>
        <end position="495"/>
    </location>
</feature>
<protein>
    <submittedName>
        <fullName evidence="13">Variant surface glycoprotein</fullName>
    </submittedName>
</protein>
<comment type="function">
    <text evidence="1">VSG forms a coat on the surface of the parasite. The trypanosome evades the immune response of the host by expressing a series of antigenically distinct VSGs from an estimated 1000 VSG genes.</text>
</comment>
<keyword evidence="7" id="KW-0325">Glycoprotein</keyword>
<dbReference type="VEuPathDB" id="TriTrypDB:Tbg972.9.570"/>
<dbReference type="VEuPathDB" id="TriTrypDB:Tb427_000295100"/>
<dbReference type="GO" id="GO:0098552">
    <property type="term" value="C:side of membrane"/>
    <property type="evidence" value="ECO:0007669"/>
    <property type="project" value="UniProtKB-KW"/>
</dbReference>
<dbReference type="GO" id="GO:0005886">
    <property type="term" value="C:plasma membrane"/>
    <property type="evidence" value="ECO:0007669"/>
    <property type="project" value="UniProtKB-SubCell"/>
</dbReference>
<dbReference type="VEuPathDB" id="TriTrypDB:Tb11.0170"/>
<keyword evidence="4" id="KW-0336">GPI-anchor</keyword>